<evidence type="ECO:0000313" key="3">
    <source>
        <dbReference type="Proteomes" id="UP000516028"/>
    </source>
</evidence>
<keyword evidence="3" id="KW-1185">Reference proteome</keyword>
<dbReference type="AlphaFoldDB" id="A0A7H0GGI7"/>
<evidence type="ECO:0000313" key="2">
    <source>
        <dbReference type="EMBL" id="QNP47403.1"/>
    </source>
</evidence>
<accession>A0A7H0GGI7</accession>
<protein>
    <submittedName>
        <fullName evidence="2">Uncharacterized protein</fullName>
    </submittedName>
</protein>
<dbReference type="EMBL" id="CP060783">
    <property type="protein sequence ID" value="QNP47403.1"/>
    <property type="molecule type" value="Genomic_DNA"/>
</dbReference>
<evidence type="ECO:0000256" key="1">
    <source>
        <dbReference type="SAM" id="Phobius"/>
    </source>
</evidence>
<gene>
    <name evidence="2" type="ORF">H9K75_13895</name>
</gene>
<keyword evidence="1" id="KW-1133">Transmembrane helix</keyword>
<feature type="transmembrane region" description="Helical" evidence="1">
    <location>
        <begin position="57"/>
        <end position="82"/>
    </location>
</feature>
<feature type="transmembrane region" description="Helical" evidence="1">
    <location>
        <begin position="12"/>
        <end position="36"/>
    </location>
</feature>
<feature type="transmembrane region" description="Helical" evidence="1">
    <location>
        <begin position="88"/>
        <end position="108"/>
    </location>
</feature>
<feature type="transmembrane region" description="Helical" evidence="1">
    <location>
        <begin position="120"/>
        <end position="142"/>
    </location>
</feature>
<dbReference type="KEGG" id="daer:H9K75_13895"/>
<proteinExistence type="predicted"/>
<reference evidence="2 3" key="1">
    <citation type="submission" date="2020-08" db="EMBL/GenBank/DDBJ databases">
        <title>Genome sequence of Diaphorobacter aerolatus KACC 16536T.</title>
        <authorList>
            <person name="Hyun D.-W."/>
            <person name="Bae J.-W."/>
        </authorList>
    </citation>
    <scope>NUCLEOTIDE SEQUENCE [LARGE SCALE GENOMIC DNA]</scope>
    <source>
        <strain evidence="2 3">KACC 16536</strain>
    </source>
</reference>
<dbReference type="RefSeq" id="WP_187723115.1">
    <property type="nucleotide sequence ID" value="NZ_CP060783.1"/>
</dbReference>
<keyword evidence="1" id="KW-0472">Membrane</keyword>
<name>A0A7H0GGI7_9BURK</name>
<sequence>MTLSNWGQCGLIIGAASSAAAAVAHLVCIGVGAPAYRLLGAGERIARRVEAGDIQPHLLTLAIAAVLFSWSAYALSGAGILFDLPFTRIVLTLITGIYLARAVAFPFVINKHPGNSMRFWLVSSAICGLIGLLHLMGVVALWHE</sequence>
<organism evidence="2 3">
    <name type="scientific">Diaphorobacter aerolatus</name>
    <dbReference type="NCBI Taxonomy" id="1288495"/>
    <lineage>
        <taxon>Bacteria</taxon>
        <taxon>Pseudomonadati</taxon>
        <taxon>Pseudomonadota</taxon>
        <taxon>Betaproteobacteria</taxon>
        <taxon>Burkholderiales</taxon>
        <taxon>Comamonadaceae</taxon>
        <taxon>Diaphorobacter</taxon>
    </lineage>
</organism>
<dbReference type="Proteomes" id="UP000516028">
    <property type="component" value="Chromosome"/>
</dbReference>
<keyword evidence="1" id="KW-0812">Transmembrane</keyword>